<evidence type="ECO:0008006" key="3">
    <source>
        <dbReference type="Google" id="ProtNLM"/>
    </source>
</evidence>
<dbReference type="Proteomes" id="UP000538666">
    <property type="component" value="Unassembled WGS sequence"/>
</dbReference>
<proteinExistence type="predicted"/>
<evidence type="ECO:0000313" key="2">
    <source>
        <dbReference type="Proteomes" id="UP000538666"/>
    </source>
</evidence>
<dbReference type="SUPFAM" id="SSF53335">
    <property type="entry name" value="S-adenosyl-L-methionine-dependent methyltransferases"/>
    <property type="match status" value="1"/>
</dbReference>
<gene>
    <name evidence="1" type="ORF">HNQ77_000982</name>
</gene>
<dbReference type="EMBL" id="JACHEK010000002">
    <property type="protein sequence ID" value="MBB6143038.1"/>
    <property type="molecule type" value="Genomic_DNA"/>
</dbReference>
<accession>A0A841JX72</accession>
<evidence type="ECO:0000313" key="1">
    <source>
        <dbReference type="EMBL" id="MBB6143038.1"/>
    </source>
</evidence>
<name>A0A841JX72_9BACT</name>
<keyword evidence="2" id="KW-1185">Reference proteome</keyword>
<dbReference type="AlphaFoldDB" id="A0A841JX72"/>
<protein>
    <recommendedName>
        <fullName evidence="3">Methyltransferase type 11 domain-containing protein</fullName>
    </recommendedName>
</protein>
<comment type="caution">
    <text evidence="1">The sequence shown here is derived from an EMBL/GenBank/DDBJ whole genome shotgun (WGS) entry which is preliminary data.</text>
</comment>
<dbReference type="InterPro" id="IPR029063">
    <property type="entry name" value="SAM-dependent_MTases_sf"/>
</dbReference>
<sequence>MKTQSRNEMSRLQGYIGESAIDLCQRYEAGDFDLIHRHWLKYLPERGSLAIDVGAGSGRDAEALTRLGLRVGVHIMTAPRPCSH</sequence>
<organism evidence="1 2">
    <name type="scientific">Silvibacterium bohemicum</name>
    <dbReference type="NCBI Taxonomy" id="1577686"/>
    <lineage>
        <taxon>Bacteria</taxon>
        <taxon>Pseudomonadati</taxon>
        <taxon>Acidobacteriota</taxon>
        <taxon>Terriglobia</taxon>
        <taxon>Terriglobales</taxon>
        <taxon>Acidobacteriaceae</taxon>
        <taxon>Silvibacterium</taxon>
    </lineage>
</organism>
<reference evidence="1 2" key="1">
    <citation type="submission" date="2020-08" db="EMBL/GenBank/DDBJ databases">
        <title>Genomic Encyclopedia of Type Strains, Phase IV (KMG-IV): sequencing the most valuable type-strain genomes for metagenomic binning, comparative biology and taxonomic classification.</title>
        <authorList>
            <person name="Goeker M."/>
        </authorList>
    </citation>
    <scope>NUCLEOTIDE SEQUENCE [LARGE SCALE GENOMIC DNA]</scope>
    <source>
        <strain evidence="1 2">DSM 103733</strain>
    </source>
</reference>